<name>A0A1H2V358_ACIFE</name>
<evidence type="ECO:0000313" key="4">
    <source>
        <dbReference type="EMBL" id="SDW62334.1"/>
    </source>
</evidence>
<keyword evidence="2 4" id="KW-0378">Hydrolase</keyword>
<dbReference type="Proteomes" id="UP000182379">
    <property type="component" value="Unassembled WGS sequence"/>
</dbReference>
<dbReference type="Pfam" id="PF13023">
    <property type="entry name" value="HD_3"/>
    <property type="match status" value="1"/>
</dbReference>
<evidence type="ECO:0000313" key="5">
    <source>
        <dbReference type="Proteomes" id="UP000182379"/>
    </source>
</evidence>
<dbReference type="EMBL" id="FNOP01000003">
    <property type="protein sequence ID" value="SDW62334.1"/>
    <property type="molecule type" value="Genomic_DNA"/>
</dbReference>
<dbReference type="GO" id="GO:0005737">
    <property type="term" value="C:cytoplasm"/>
    <property type="evidence" value="ECO:0007669"/>
    <property type="project" value="TreeGrafter"/>
</dbReference>
<dbReference type="PANTHER" id="PTHR11845">
    <property type="entry name" value="5'-DEOXYNUCLEOTIDASE HDDC2"/>
    <property type="match status" value="1"/>
</dbReference>
<evidence type="ECO:0000256" key="1">
    <source>
        <dbReference type="ARBA" id="ARBA00022723"/>
    </source>
</evidence>
<evidence type="ECO:0000256" key="2">
    <source>
        <dbReference type="ARBA" id="ARBA00022801"/>
    </source>
</evidence>
<reference evidence="4 5" key="1">
    <citation type="submission" date="2016-10" db="EMBL/GenBank/DDBJ databases">
        <authorList>
            <person name="Varghese N."/>
            <person name="Submissions S."/>
        </authorList>
    </citation>
    <scope>NUCLEOTIDE SEQUENCE [LARGE SCALE GENOMIC DNA]</scope>
    <source>
        <strain evidence="4 5">WCC6</strain>
    </source>
</reference>
<sequence>MHEDARFAKQVRFILELDKEKTILRQTHLTGYRRQENDAEHAWHMAVMACLLKEYANEPFDLARTLLMILLHDVVEIDAGDTFAYDPEAVKTQREREKKAAERIFGLLPEDQAREFRGLFEEFEQGDTPEARYAHAMDNFQPILLNDANDGKDWRLHQVRRQQVEKRNARTHEGSEKIGQAVQAIIERNVEKGNLKP</sequence>
<dbReference type="SUPFAM" id="SSF109604">
    <property type="entry name" value="HD-domain/PDEase-like"/>
    <property type="match status" value="1"/>
</dbReference>
<dbReference type="Gene3D" id="1.10.3210.10">
    <property type="entry name" value="Hypothetical protein af1432"/>
    <property type="match status" value="1"/>
</dbReference>
<dbReference type="GO" id="GO:0046872">
    <property type="term" value="F:metal ion binding"/>
    <property type="evidence" value="ECO:0007669"/>
    <property type="project" value="UniProtKB-KW"/>
</dbReference>
<keyword evidence="1" id="KW-0479">Metal-binding</keyword>
<gene>
    <name evidence="4" type="ORF">SAMN05216495_103119</name>
</gene>
<dbReference type="InterPro" id="IPR039356">
    <property type="entry name" value="YfbR/HDDC2"/>
</dbReference>
<feature type="domain" description="HD" evidence="3">
    <location>
        <begin position="18"/>
        <end position="178"/>
    </location>
</feature>
<dbReference type="AlphaFoldDB" id="A0A1H2V358"/>
<organism evidence="4 5">
    <name type="scientific">Acidaminococcus fermentans</name>
    <dbReference type="NCBI Taxonomy" id="905"/>
    <lineage>
        <taxon>Bacteria</taxon>
        <taxon>Bacillati</taxon>
        <taxon>Bacillota</taxon>
        <taxon>Negativicutes</taxon>
        <taxon>Acidaminococcales</taxon>
        <taxon>Acidaminococcaceae</taxon>
        <taxon>Acidaminococcus</taxon>
    </lineage>
</organism>
<comment type="caution">
    <text evidence="4">The sequence shown here is derived from an EMBL/GenBank/DDBJ whole genome shotgun (WGS) entry which is preliminary data.</text>
</comment>
<dbReference type="InterPro" id="IPR006674">
    <property type="entry name" value="HD_domain"/>
</dbReference>
<evidence type="ECO:0000259" key="3">
    <source>
        <dbReference type="Pfam" id="PF13023"/>
    </source>
</evidence>
<dbReference type="PANTHER" id="PTHR11845:SF13">
    <property type="entry name" value="5'-DEOXYNUCLEOTIDASE HDDC2"/>
    <property type="match status" value="1"/>
</dbReference>
<proteinExistence type="predicted"/>
<accession>A0A1H2V358</accession>
<dbReference type="RefSeq" id="WP_074704892.1">
    <property type="nucleotide sequence ID" value="NZ_CAMEFB010000011.1"/>
</dbReference>
<dbReference type="GO" id="GO:0002953">
    <property type="term" value="F:5'-deoxynucleotidase activity"/>
    <property type="evidence" value="ECO:0007669"/>
    <property type="project" value="InterPro"/>
</dbReference>
<protein>
    <submittedName>
        <fullName evidence="4">Putative hydrolases of HD superfamily</fullName>
    </submittedName>
</protein>